<dbReference type="OrthoDB" id="409173at2759"/>
<dbReference type="AlphaFoldDB" id="A0A3E2GYU4"/>
<name>A0A3E2GYU4_SCYLI</name>
<evidence type="ECO:0000313" key="7">
    <source>
        <dbReference type="Proteomes" id="UP000258309"/>
    </source>
</evidence>
<dbReference type="GO" id="GO:0005886">
    <property type="term" value="C:plasma membrane"/>
    <property type="evidence" value="ECO:0007669"/>
    <property type="project" value="TreeGrafter"/>
</dbReference>
<dbReference type="GO" id="GO:0015086">
    <property type="term" value="F:cadmium ion transmembrane transporter activity"/>
    <property type="evidence" value="ECO:0007669"/>
    <property type="project" value="TreeGrafter"/>
</dbReference>
<evidence type="ECO:0000256" key="3">
    <source>
        <dbReference type="ARBA" id="ARBA00022989"/>
    </source>
</evidence>
<organism evidence="6 7">
    <name type="scientific">Scytalidium lignicola</name>
    <name type="common">Hyphomycete</name>
    <dbReference type="NCBI Taxonomy" id="5539"/>
    <lineage>
        <taxon>Eukaryota</taxon>
        <taxon>Fungi</taxon>
        <taxon>Dikarya</taxon>
        <taxon>Ascomycota</taxon>
        <taxon>Pezizomycotina</taxon>
        <taxon>Leotiomycetes</taxon>
        <taxon>Leotiomycetes incertae sedis</taxon>
        <taxon>Scytalidium</taxon>
    </lineage>
</organism>
<gene>
    <name evidence="6" type="ORF">B7463_g10190</name>
</gene>
<dbReference type="GO" id="GO:0005384">
    <property type="term" value="F:manganese ion transmembrane transporter activity"/>
    <property type="evidence" value="ECO:0007669"/>
    <property type="project" value="TreeGrafter"/>
</dbReference>
<keyword evidence="4 5" id="KW-0472">Membrane</keyword>
<reference evidence="6 7" key="1">
    <citation type="submission" date="2018-05" db="EMBL/GenBank/DDBJ databases">
        <title>Draft genome sequence of Scytalidium lignicola DSM 105466, a ubiquitous saprotrophic fungus.</title>
        <authorList>
            <person name="Buettner E."/>
            <person name="Gebauer A.M."/>
            <person name="Hofrichter M."/>
            <person name="Liers C."/>
            <person name="Kellner H."/>
        </authorList>
    </citation>
    <scope>NUCLEOTIDE SEQUENCE [LARGE SCALE GENOMIC DNA]</scope>
    <source>
        <strain evidence="6 7">DSM 105466</strain>
    </source>
</reference>
<evidence type="ECO:0000256" key="4">
    <source>
        <dbReference type="ARBA" id="ARBA00023136"/>
    </source>
</evidence>
<dbReference type="Proteomes" id="UP000258309">
    <property type="component" value="Unassembled WGS sequence"/>
</dbReference>
<evidence type="ECO:0000313" key="6">
    <source>
        <dbReference type="EMBL" id="RFU26152.1"/>
    </source>
</evidence>
<evidence type="ECO:0000256" key="5">
    <source>
        <dbReference type="SAM" id="Phobius"/>
    </source>
</evidence>
<comment type="subcellular location">
    <subcellularLocation>
        <location evidence="1">Membrane</location>
        <topology evidence="1">Multi-pass membrane protein</topology>
    </subcellularLocation>
</comment>
<sequence length="270" mass="29574">MPFAEILPSVDQVNSTVRPHHILVAITKEEQHATITTTPTTTDDDLDNDFDLKKRKKHNFDEKKTPLPLFTEVASFTNSTPPPPPPSHPFSIRNALSKEGFRAAAHVLIKFAKFTGPGAIISVAYVDPDNFQTAALAVKLGSVTGLNLAEMNRAYLPRWLNWALYAIAEAAIICTDIGQVIGTAIALNILSPRIPLVAGCAIAIGDCLFILAFYRSDGSLRRLRVFELFVTAFVLGVFISFIIELTKIRANVGHVFKGYLPSREVFVGQG</sequence>
<dbReference type="GO" id="GO:0034755">
    <property type="term" value="P:iron ion transmembrane transport"/>
    <property type="evidence" value="ECO:0007669"/>
    <property type="project" value="TreeGrafter"/>
</dbReference>
<comment type="caution">
    <text evidence="6">The sequence shown here is derived from an EMBL/GenBank/DDBJ whole genome shotgun (WGS) entry which is preliminary data.</text>
</comment>
<dbReference type="InterPro" id="IPR001046">
    <property type="entry name" value="NRAMP_fam"/>
</dbReference>
<feature type="transmembrane region" description="Helical" evidence="5">
    <location>
        <begin position="193"/>
        <end position="213"/>
    </location>
</feature>
<feature type="non-terminal residue" evidence="6">
    <location>
        <position position="1"/>
    </location>
</feature>
<dbReference type="PRINTS" id="PR00447">
    <property type="entry name" value="NATRESASSCMP"/>
</dbReference>
<dbReference type="EMBL" id="NCSJ02000281">
    <property type="protein sequence ID" value="RFU26152.1"/>
    <property type="molecule type" value="Genomic_DNA"/>
</dbReference>
<dbReference type="PANTHER" id="PTHR11706:SF30">
    <property type="entry name" value="TRANSPORTER SMF1_ESP1"/>
    <property type="match status" value="1"/>
</dbReference>
<dbReference type="GO" id="GO:0030026">
    <property type="term" value="P:intracellular manganese ion homeostasis"/>
    <property type="evidence" value="ECO:0007669"/>
    <property type="project" value="TreeGrafter"/>
</dbReference>
<dbReference type="PANTHER" id="PTHR11706">
    <property type="entry name" value="SOLUTE CARRIER PROTEIN FAMILY 11 MEMBER"/>
    <property type="match status" value="1"/>
</dbReference>
<keyword evidence="2 5" id="KW-0812">Transmembrane</keyword>
<evidence type="ECO:0000256" key="1">
    <source>
        <dbReference type="ARBA" id="ARBA00004141"/>
    </source>
</evidence>
<dbReference type="STRING" id="5539.A0A3E2GYU4"/>
<keyword evidence="7" id="KW-1185">Reference proteome</keyword>
<protein>
    <submittedName>
        <fullName evidence="6">Uncharacterized protein</fullName>
    </submittedName>
</protein>
<accession>A0A3E2GYU4</accession>
<proteinExistence type="predicted"/>
<feature type="non-terminal residue" evidence="6">
    <location>
        <position position="270"/>
    </location>
</feature>
<dbReference type="Pfam" id="PF01566">
    <property type="entry name" value="Nramp"/>
    <property type="match status" value="1"/>
</dbReference>
<feature type="transmembrane region" description="Helical" evidence="5">
    <location>
        <begin position="225"/>
        <end position="243"/>
    </location>
</feature>
<keyword evidence="3 5" id="KW-1133">Transmembrane helix</keyword>
<evidence type="ECO:0000256" key="2">
    <source>
        <dbReference type="ARBA" id="ARBA00022692"/>
    </source>
</evidence>